<sequence>MISNEKTSVGWAMLMYELEDAQEHLTSLISKMSSEPDYDEVNFRIDLAHVFSHLNRAWHRRDVVDDLDDDGWQRASQFPTDLDPL</sequence>
<dbReference type="Proteomes" id="UP000682982">
    <property type="component" value="Unassembled WGS sequence"/>
</dbReference>
<organism evidence="1 2">
    <name type="scientific">Undibacterium rivi</name>
    <dbReference type="NCBI Taxonomy" id="2828729"/>
    <lineage>
        <taxon>Bacteria</taxon>
        <taxon>Pseudomonadati</taxon>
        <taxon>Pseudomonadota</taxon>
        <taxon>Betaproteobacteria</taxon>
        <taxon>Burkholderiales</taxon>
        <taxon>Oxalobacteraceae</taxon>
        <taxon>Undibacterium</taxon>
    </lineage>
</organism>
<protein>
    <submittedName>
        <fullName evidence="1">Uncharacterized protein</fullName>
    </submittedName>
</protein>
<reference evidence="1 2" key="1">
    <citation type="submission" date="2021-04" db="EMBL/GenBank/DDBJ databases">
        <title>novel species isolated from subtropical streams in China.</title>
        <authorList>
            <person name="Lu H."/>
        </authorList>
    </citation>
    <scope>NUCLEOTIDE SEQUENCE [LARGE SCALE GENOMIC DNA]</scope>
    <source>
        <strain evidence="1 2">FT147W</strain>
    </source>
</reference>
<gene>
    <name evidence="1" type="ORF">KDM87_04465</name>
</gene>
<dbReference type="RefSeq" id="WP_212677986.1">
    <property type="nucleotide sequence ID" value="NZ_JAGSPK010000002.1"/>
</dbReference>
<evidence type="ECO:0000313" key="1">
    <source>
        <dbReference type="EMBL" id="MBR7791840.1"/>
    </source>
</evidence>
<proteinExistence type="predicted"/>
<name>A0ABS5GZF8_9BURK</name>
<keyword evidence="2" id="KW-1185">Reference proteome</keyword>
<dbReference type="EMBL" id="JAGSPK010000002">
    <property type="protein sequence ID" value="MBR7791840.1"/>
    <property type="molecule type" value="Genomic_DNA"/>
</dbReference>
<accession>A0ABS5GZF8</accession>
<comment type="caution">
    <text evidence="1">The sequence shown here is derived from an EMBL/GenBank/DDBJ whole genome shotgun (WGS) entry which is preliminary data.</text>
</comment>
<evidence type="ECO:0000313" key="2">
    <source>
        <dbReference type="Proteomes" id="UP000682982"/>
    </source>
</evidence>